<dbReference type="EMBL" id="HE681720">
    <property type="protein sequence ID" value="CCG22545.1"/>
    <property type="molecule type" value="Genomic_DNA"/>
</dbReference>
<reference evidence="2 3" key="1">
    <citation type="journal article" date="2012" name="PLoS ONE">
        <title>Sequence and analysis of the genome of the pathogenic yeast Candida orthopsilosis.</title>
        <authorList>
            <person name="Riccombeni A."/>
            <person name="Vidanes G."/>
            <person name="Proux-Wera E."/>
            <person name="Wolfe K.H."/>
            <person name="Butler G."/>
        </authorList>
    </citation>
    <scope>NUCLEOTIDE SEQUENCE [LARGE SCALE GENOMIC DNA]</scope>
    <source>
        <strain evidence="2 3">Co 90-125</strain>
    </source>
</reference>
<evidence type="ECO:0000313" key="2">
    <source>
        <dbReference type="EMBL" id="CCG22545.1"/>
    </source>
</evidence>
<keyword evidence="3" id="KW-1185">Reference proteome</keyword>
<proteinExistence type="predicted"/>
<sequence length="124" mass="13462">MKFSITVLTSVAAALVASAPVTPGKIDTPALPIENPLERVVEAFFKGSSIDAEAENKVEDKAVAEAMEDADAKTAAGSQKRDAEAKPHWTTYGYYEPQKRDAVAEADAEAKPHWTTYGYYEPQK</sequence>
<dbReference type="AlphaFoldDB" id="H8X034"/>
<accession>H8X034</accession>
<keyword evidence="1" id="KW-0732">Signal</keyword>
<evidence type="ECO:0000313" key="3">
    <source>
        <dbReference type="Proteomes" id="UP000005018"/>
    </source>
</evidence>
<dbReference type="Proteomes" id="UP000005018">
    <property type="component" value="Chromosome 2"/>
</dbReference>
<feature type="signal peptide" evidence="1">
    <location>
        <begin position="1"/>
        <end position="18"/>
    </location>
</feature>
<dbReference type="GeneID" id="14539106"/>
<organism evidence="2 3">
    <name type="scientific">Candida orthopsilosis (strain 90-125)</name>
    <name type="common">Yeast</name>
    <dbReference type="NCBI Taxonomy" id="1136231"/>
    <lineage>
        <taxon>Eukaryota</taxon>
        <taxon>Fungi</taxon>
        <taxon>Dikarya</taxon>
        <taxon>Ascomycota</taxon>
        <taxon>Saccharomycotina</taxon>
        <taxon>Pichiomycetes</taxon>
        <taxon>Debaryomycetaceae</taxon>
        <taxon>Candida/Lodderomyces clade</taxon>
        <taxon>Candida</taxon>
    </lineage>
</organism>
<dbReference type="RefSeq" id="XP_003867981.1">
    <property type="nucleotide sequence ID" value="XM_003867933.1"/>
</dbReference>
<dbReference type="OrthoDB" id="4018264at2759"/>
<gene>
    <name evidence="2" type="ORF">CORT_0B08400</name>
</gene>
<protein>
    <submittedName>
        <fullName evidence="2">Mfalpha alpha factor mating pheromone</fullName>
    </submittedName>
</protein>
<dbReference type="KEGG" id="cot:CORT_0B08400"/>
<feature type="chain" id="PRO_5003616662" evidence="1">
    <location>
        <begin position="19"/>
        <end position="124"/>
    </location>
</feature>
<name>H8X034_CANO9</name>
<evidence type="ECO:0000256" key="1">
    <source>
        <dbReference type="SAM" id="SignalP"/>
    </source>
</evidence>
<dbReference type="HOGENOM" id="CLU_1805902_0_0_1"/>